<dbReference type="Pfam" id="PF18052">
    <property type="entry name" value="Rx_N"/>
    <property type="match status" value="1"/>
</dbReference>
<dbReference type="GO" id="GO:0043531">
    <property type="term" value="F:ADP binding"/>
    <property type="evidence" value="ECO:0007669"/>
    <property type="project" value="InterPro"/>
</dbReference>
<sequence length="866" mass="99529">MAETFVYDIANSLLGKLASYVYEKASRAYGVYDDLNNFKDTLSIVSGLLLDAEEKKNQQQQHALREWLRQIQNICYDAEDILDRFDLQDKQKQVVIKSSGSIRLKVRGLISYSNNRFIFRDKMACKIKEIRERLDKVAADGTRFGLAMVSVGSELVVQRREMTHSHVDVLDVIGRENDKENIMKLLMQPHPQGDGDGNNSLSVIPLVGIGGLGKTTLAKLVFNDERVDQLFQVKMWVCVSNDFDIRQIIIKIVNSASDSTPTAAYSLQESINNLDIEQLQSRLRYKLSRQKYLLVLDDIWNDDRAKWLQLKDLLKGGATGSKIIVTTRTKSIASMMGDVPSYVLKGLSEENCLSLFVKWVFKEGEGEKYPNLIEIGKQIVKKCQGVPLAVRSLGSSLFSNFNVRKWEFVRDSEIWNLEQKQDDILPALKLSYDQMPSYLRHCFAYFSLYPKDYIFFGNSITNVWVALGLVESRNGNENLDNIAREYIDEFHSRSFFQDFVDDGHFVLFKVHDLVHDLALYIAKEECVLVQSHTRNIRKQVRHLSIVENDSLDPAVFSKSEQVRTILFPIIGMGLDSASILDTWVSRYKCLRLLDLSDSSMDTIPDSIAKLEYMRTLDLFNNRKIKRLPHSVCRLQNLQVLILAGCMELETLPKGLGKLISLRKLSITTKQSVLSQNEFESFKYLQNLGFYRCYNLKILFDGAQQLTFLETLAVESCGSLESLPLYCFPKLQTLYLKDCKMLDLSLNNENPIQKLKMKHLYLLEFPGLLKLPRWIADVVDTLETLVIANFPNLKMLPDCLATMTRLKRLRIRHCPQLLSLPNDIKRLTALEYLHIFSCPELCRKCMPQIGEYWPKIAHIKKIYIKTK</sequence>
<name>A0A2Z6N1Z3_TRISU</name>
<reference evidence="10" key="1">
    <citation type="journal article" date="2017" name="Front. Plant Sci.">
        <title>Climate Clever Clovers: New Paradigm to Reduce the Environmental Footprint of Ruminants by Breeding Low Methanogenic Forages Utilizing Haplotype Variation.</title>
        <authorList>
            <person name="Kaur P."/>
            <person name="Appels R."/>
            <person name="Bayer P.E."/>
            <person name="Keeble-Gagnere G."/>
            <person name="Wang J."/>
            <person name="Hirakawa H."/>
            <person name="Shirasawa K."/>
            <person name="Vercoe P."/>
            <person name="Stefanova K."/>
            <person name="Durmic Z."/>
            <person name="Nichols P."/>
            <person name="Revell C."/>
            <person name="Isobe S.N."/>
            <person name="Edwards D."/>
            <person name="Erskine W."/>
        </authorList>
    </citation>
    <scope>NUCLEOTIDE SEQUENCE [LARGE SCALE GENOMIC DNA]</scope>
    <source>
        <strain evidence="10">cv. Daliak</strain>
    </source>
</reference>
<dbReference type="InterPro" id="IPR038005">
    <property type="entry name" value="RX-like_CC"/>
</dbReference>
<dbReference type="InterPro" id="IPR002182">
    <property type="entry name" value="NB-ARC"/>
</dbReference>
<keyword evidence="2" id="KW-0547">Nucleotide-binding</keyword>
<dbReference type="InterPro" id="IPR042197">
    <property type="entry name" value="Apaf_helical"/>
</dbReference>
<dbReference type="InterPro" id="IPR055414">
    <property type="entry name" value="LRR_R13L4/SHOC2-like"/>
</dbReference>
<keyword evidence="4" id="KW-0067">ATP-binding</keyword>
<dbReference type="Pfam" id="PF23598">
    <property type="entry name" value="LRR_14"/>
    <property type="match status" value="1"/>
</dbReference>
<gene>
    <name evidence="9" type="ORF">TSUD_392460</name>
</gene>
<evidence type="ECO:0000259" key="8">
    <source>
        <dbReference type="Pfam" id="PF23598"/>
    </source>
</evidence>
<dbReference type="InterPro" id="IPR036388">
    <property type="entry name" value="WH-like_DNA-bd_sf"/>
</dbReference>
<dbReference type="GO" id="GO:0005524">
    <property type="term" value="F:ATP binding"/>
    <property type="evidence" value="ECO:0007669"/>
    <property type="project" value="UniProtKB-KW"/>
</dbReference>
<dbReference type="InterPro" id="IPR058922">
    <property type="entry name" value="WHD_DRP"/>
</dbReference>
<dbReference type="OrthoDB" id="2018467at2759"/>
<keyword evidence="10" id="KW-1185">Reference proteome</keyword>
<dbReference type="Gene3D" id="3.80.10.10">
    <property type="entry name" value="Ribonuclease Inhibitor"/>
    <property type="match status" value="1"/>
</dbReference>
<dbReference type="Pfam" id="PF00931">
    <property type="entry name" value="NB-ARC"/>
    <property type="match status" value="1"/>
</dbReference>
<evidence type="ECO:0000256" key="2">
    <source>
        <dbReference type="ARBA" id="ARBA00022741"/>
    </source>
</evidence>
<feature type="domain" description="Disease resistance N-terminal" evidence="6">
    <location>
        <begin position="11"/>
        <end position="97"/>
    </location>
</feature>
<evidence type="ECO:0000259" key="7">
    <source>
        <dbReference type="Pfam" id="PF23559"/>
    </source>
</evidence>
<feature type="domain" description="NB-ARC" evidence="5">
    <location>
        <begin position="197"/>
        <end position="363"/>
    </location>
</feature>
<dbReference type="Gene3D" id="1.10.8.430">
    <property type="entry name" value="Helical domain of apoptotic protease-activating factors"/>
    <property type="match status" value="1"/>
</dbReference>
<evidence type="ECO:0000259" key="5">
    <source>
        <dbReference type="Pfam" id="PF00931"/>
    </source>
</evidence>
<dbReference type="Gene3D" id="3.40.50.300">
    <property type="entry name" value="P-loop containing nucleotide triphosphate hydrolases"/>
    <property type="match status" value="1"/>
</dbReference>
<evidence type="ECO:0000313" key="9">
    <source>
        <dbReference type="EMBL" id="GAU30090.1"/>
    </source>
</evidence>
<dbReference type="Gene3D" id="1.20.5.4130">
    <property type="match status" value="1"/>
</dbReference>
<evidence type="ECO:0000259" key="6">
    <source>
        <dbReference type="Pfam" id="PF18052"/>
    </source>
</evidence>
<evidence type="ECO:0000256" key="3">
    <source>
        <dbReference type="ARBA" id="ARBA00022821"/>
    </source>
</evidence>
<evidence type="ECO:0000256" key="4">
    <source>
        <dbReference type="ARBA" id="ARBA00022840"/>
    </source>
</evidence>
<dbReference type="GO" id="GO:0006952">
    <property type="term" value="P:defense response"/>
    <property type="evidence" value="ECO:0007669"/>
    <property type="project" value="UniProtKB-KW"/>
</dbReference>
<organism evidence="9 10">
    <name type="scientific">Trifolium subterraneum</name>
    <name type="common">Subterranean clover</name>
    <dbReference type="NCBI Taxonomy" id="3900"/>
    <lineage>
        <taxon>Eukaryota</taxon>
        <taxon>Viridiplantae</taxon>
        <taxon>Streptophyta</taxon>
        <taxon>Embryophyta</taxon>
        <taxon>Tracheophyta</taxon>
        <taxon>Spermatophyta</taxon>
        <taxon>Magnoliopsida</taxon>
        <taxon>eudicotyledons</taxon>
        <taxon>Gunneridae</taxon>
        <taxon>Pentapetalae</taxon>
        <taxon>rosids</taxon>
        <taxon>fabids</taxon>
        <taxon>Fabales</taxon>
        <taxon>Fabaceae</taxon>
        <taxon>Papilionoideae</taxon>
        <taxon>50 kb inversion clade</taxon>
        <taxon>NPAAA clade</taxon>
        <taxon>Hologalegina</taxon>
        <taxon>IRL clade</taxon>
        <taxon>Trifolieae</taxon>
        <taxon>Trifolium</taxon>
    </lineage>
</organism>
<dbReference type="Pfam" id="PF23559">
    <property type="entry name" value="WHD_DRP"/>
    <property type="match status" value="1"/>
</dbReference>
<dbReference type="InterPro" id="IPR032675">
    <property type="entry name" value="LRR_dom_sf"/>
</dbReference>
<accession>A0A2Z6N1Z3</accession>
<dbReference type="PRINTS" id="PR00364">
    <property type="entry name" value="DISEASERSIST"/>
</dbReference>
<dbReference type="PANTHER" id="PTHR36766">
    <property type="entry name" value="PLANT BROAD-SPECTRUM MILDEW RESISTANCE PROTEIN RPW8"/>
    <property type="match status" value="1"/>
</dbReference>
<keyword evidence="3" id="KW-0611">Plant defense</keyword>
<dbReference type="SUPFAM" id="SSF52058">
    <property type="entry name" value="L domain-like"/>
    <property type="match status" value="1"/>
</dbReference>
<proteinExistence type="predicted"/>
<dbReference type="InterPro" id="IPR027417">
    <property type="entry name" value="P-loop_NTPase"/>
</dbReference>
<feature type="domain" description="Disease resistance R13L4/SHOC-2-like LRR" evidence="8">
    <location>
        <begin position="589"/>
        <end position="691"/>
    </location>
</feature>
<keyword evidence="1" id="KW-0677">Repeat</keyword>
<feature type="domain" description="Disease resistance protein winged helix" evidence="7">
    <location>
        <begin position="448"/>
        <end position="518"/>
    </location>
</feature>
<dbReference type="Gene3D" id="1.10.10.10">
    <property type="entry name" value="Winged helix-like DNA-binding domain superfamily/Winged helix DNA-binding domain"/>
    <property type="match status" value="1"/>
</dbReference>
<dbReference type="PANTHER" id="PTHR36766:SF61">
    <property type="entry name" value="NB-ARC DOMAIN DISEASE RESISTANCE PROTEIN"/>
    <property type="match status" value="1"/>
</dbReference>
<evidence type="ECO:0000256" key="1">
    <source>
        <dbReference type="ARBA" id="ARBA00022737"/>
    </source>
</evidence>
<dbReference type="GO" id="GO:0051707">
    <property type="term" value="P:response to other organism"/>
    <property type="evidence" value="ECO:0007669"/>
    <property type="project" value="UniProtKB-ARBA"/>
</dbReference>
<dbReference type="Proteomes" id="UP000242715">
    <property type="component" value="Unassembled WGS sequence"/>
</dbReference>
<evidence type="ECO:0000313" key="10">
    <source>
        <dbReference type="Proteomes" id="UP000242715"/>
    </source>
</evidence>
<protein>
    <submittedName>
        <fullName evidence="9">Uncharacterized protein</fullName>
    </submittedName>
</protein>
<dbReference type="CDD" id="cd14798">
    <property type="entry name" value="RX-CC_like"/>
    <property type="match status" value="1"/>
</dbReference>
<dbReference type="SUPFAM" id="SSF52540">
    <property type="entry name" value="P-loop containing nucleoside triphosphate hydrolases"/>
    <property type="match status" value="1"/>
</dbReference>
<dbReference type="EMBL" id="DF973415">
    <property type="protein sequence ID" value="GAU30090.1"/>
    <property type="molecule type" value="Genomic_DNA"/>
</dbReference>
<dbReference type="InterPro" id="IPR041118">
    <property type="entry name" value="Rx_N"/>
</dbReference>
<dbReference type="AlphaFoldDB" id="A0A2Z6N1Z3"/>